<feature type="non-terminal residue" evidence="1">
    <location>
        <position position="263"/>
    </location>
</feature>
<evidence type="ECO:0000313" key="1">
    <source>
        <dbReference type="EMBL" id="KKL34463.1"/>
    </source>
</evidence>
<comment type="caution">
    <text evidence="1">The sequence shown here is derived from an EMBL/GenBank/DDBJ whole genome shotgun (WGS) entry which is preliminary data.</text>
</comment>
<dbReference type="InterPro" id="IPR027417">
    <property type="entry name" value="P-loop_NTPase"/>
</dbReference>
<protein>
    <recommendedName>
        <fullName evidence="2">Phage terminase large subunit N-terminal domain-containing protein</fullName>
    </recommendedName>
</protein>
<sequence length="263" mass="30490">MNIDLKFINPFQEKIFSEQKRNICGSGGFGNGKTTVFCQKILALCCAFPNYRAAIFRTEFRKLCVTTRVTFFKICPPELYDEALGGKRVDSQNYVRFINGSEIYWMHGDNTDDKMLMGLEVNSIFVDQAEELPESTYEVMDGRVGRWDLADVPDHMDKSKFPVNPVTKRLIVPNYMMLACNPDDTSHWIYQKYHKESYEHNIDRIDPVTTKGYRYSDTHIMYEAGSADNHALPEENKAALRRKGASYVRRFYYGQWGIFEGQV</sequence>
<dbReference type="EMBL" id="LAZR01034859">
    <property type="protein sequence ID" value="KKL34463.1"/>
    <property type="molecule type" value="Genomic_DNA"/>
</dbReference>
<proteinExistence type="predicted"/>
<dbReference type="AlphaFoldDB" id="A0A0F9C4N5"/>
<organism evidence="1">
    <name type="scientific">marine sediment metagenome</name>
    <dbReference type="NCBI Taxonomy" id="412755"/>
    <lineage>
        <taxon>unclassified sequences</taxon>
        <taxon>metagenomes</taxon>
        <taxon>ecological metagenomes</taxon>
    </lineage>
</organism>
<gene>
    <name evidence="1" type="ORF">LCGC14_2368380</name>
</gene>
<dbReference type="Gene3D" id="3.40.50.300">
    <property type="entry name" value="P-loop containing nucleotide triphosphate hydrolases"/>
    <property type="match status" value="1"/>
</dbReference>
<reference evidence="1" key="1">
    <citation type="journal article" date="2015" name="Nature">
        <title>Complex archaea that bridge the gap between prokaryotes and eukaryotes.</title>
        <authorList>
            <person name="Spang A."/>
            <person name="Saw J.H."/>
            <person name="Jorgensen S.L."/>
            <person name="Zaremba-Niedzwiedzka K."/>
            <person name="Martijn J."/>
            <person name="Lind A.E."/>
            <person name="van Eijk R."/>
            <person name="Schleper C."/>
            <person name="Guy L."/>
            <person name="Ettema T.J."/>
        </authorList>
    </citation>
    <scope>NUCLEOTIDE SEQUENCE</scope>
</reference>
<accession>A0A0F9C4N5</accession>
<name>A0A0F9C4N5_9ZZZZ</name>
<evidence type="ECO:0008006" key="2">
    <source>
        <dbReference type="Google" id="ProtNLM"/>
    </source>
</evidence>